<dbReference type="EMBL" id="LGRX02005536">
    <property type="protein sequence ID" value="KAK3278277.1"/>
    <property type="molecule type" value="Genomic_DNA"/>
</dbReference>
<reference evidence="1 2" key="1">
    <citation type="journal article" date="2015" name="Genome Biol. Evol.">
        <title>Comparative Genomics of a Bacterivorous Green Alga Reveals Evolutionary Causalities and Consequences of Phago-Mixotrophic Mode of Nutrition.</title>
        <authorList>
            <person name="Burns J.A."/>
            <person name="Paasch A."/>
            <person name="Narechania A."/>
            <person name="Kim E."/>
        </authorList>
    </citation>
    <scope>NUCLEOTIDE SEQUENCE [LARGE SCALE GENOMIC DNA]</scope>
    <source>
        <strain evidence="1 2">PLY_AMNH</strain>
    </source>
</reference>
<keyword evidence="2" id="KW-1185">Reference proteome</keyword>
<gene>
    <name evidence="1" type="ORF">CYMTET_13772</name>
</gene>
<evidence type="ECO:0000313" key="2">
    <source>
        <dbReference type="Proteomes" id="UP001190700"/>
    </source>
</evidence>
<accession>A0AAE0GHU1</accession>
<comment type="caution">
    <text evidence="1">The sequence shown here is derived from an EMBL/GenBank/DDBJ whole genome shotgun (WGS) entry which is preliminary data.</text>
</comment>
<organism evidence="1 2">
    <name type="scientific">Cymbomonas tetramitiformis</name>
    <dbReference type="NCBI Taxonomy" id="36881"/>
    <lineage>
        <taxon>Eukaryota</taxon>
        <taxon>Viridiplantae</taxon>
        <taxon>Chlorophyta</taxon>
        <taxon>Pyramimonadophyceae</taxon>
        <taxon>Pyramimonadales</taxon>
        <taxon>Pyramimonadaceae</taxon>
        <taxon>Cymbomonas</taxon>
    </lineage>
</organism>
<proteinExistence type="predicted"/>
<dbReference type="Proteomes" id="UP001190700">
    <property type="component" value="Unassembled WGS sequence"/>
</dbReference>
<protein>
    <submittedName>
        <fullName evidence="1">Uncharacterized protein</fullName>
    </submittedName>
</protein>
<name>A0AAE0GHU1_9CHLO</name>
<evidence type="ECO:0000313" key="1">
    <source>
        <dbReference type="EMBL" id="KAK3278277.1"/>
    </source>
</evidence>
<dbReference type="AlphaFoldDB" id="A0AAE0GHU1"/>
<sequence length="220" mass="24322">MAPYKCLFGYSPRLEESDASLCLEAAQACAIEFMREGMEKPAGGASTAAAGVGEEPAAGASTNCCRWCWGGACWWGVDCCRWCCGGDRWWGMGGCRWSSGFATKEECLVAVGGMACDTVLQFDKCDVYVHDCLWENENGDMLYHPCTVVGFADGKHTLRYWRSSTDQTTAVPLWTGDMKDEAYTVFLPRRRLQGRQCKLPIGTRGHVLQLDLPTIVTRLR</sequence>